<dbReference type="InterPro" id="IPR050796">
    <property type="entry name" value="SCF_F-box_component"/>
</dbReference>
<evidence type="ECO:0000313" key="3">
    <source>
        <dbReference type="Proteomes" id="UP001202328"/>
    </source>
</evidence>
<evidence type="ECO:0000313" key="2">
    <source>
        <dbReference type="EMBL" id="KAI3914251.1"/>
    </source>
</evidence>
<dbReference type="Proteomes" id="UP001202328">
    <property type="component" value="Unassembled WGS sequence"/>
</dbReference>
<evidence type="ECO:0000259" key="1">
    <source>
        <dbReference type="PROSITE" id="PS50181"/>
    </source>
</evidence>
<dbReference type="PANTHER" id="PTHR31672:SF13">
    <property type="entry name" value="F-BOX PROTEIN CPR30-LIKE"/>
    <property type="match status" value="1"/>
</dbReference>
<dbReference type="PROSITE" id="PS50181">
    <property type="entry name" value="FBOX"/>
    <property type="match status" value="1"/>
</dbReference>
<gene>
    <name evidence="2" type="ORF">MKW98_029255</name>
</gene>
<comment type="caution">
    <text evidence="2">The sequence shown here is derived from an EMBL/GenBank/DDBJ whole genome shotgun (WGS) entry which is preliminary data.</text>
</comment>
<dbReference type="Pfam" id="PF00646">
    <property type="entry name" value="F-box"/>
    <property type="match status" value="1"/>
</dbReference>
<name>A0AAD4SM79_9MAGN</name>
<dbReference type="InterPro" id="IPR017451">
    <property type="entry name" value="F-box-assoc_interact_dom"/>
</dbReference>
<dbReference type="PANTHER" id="PTHR31672">
    <property type="entry name" value="BNACNNG10540D PROTEIN"/>
    <property type="match status" value="1"/>
</dbReference>
<sequence>MVNSLPWDILQEIIVRLPLKSIVRFRCVNHFWNNELENHSKLLKARSRFGCEMGKFNLMFHIEYPVESMIRSGILWGIEVFGYCFGLVLLRHVNSFNECVLMLWNPTTDECKRIPNPPAGTKAEDRNYEEYGFVFSERIEDFKVVHLTEALQEGLCEVQIYDMYWHGMSDAVRRPIGGAAHWLAHVESSIQGQCIVRFEFETEEFDATLLPISTDLPPTLCALGGSLCFFICDLFEVITMWELKNNVVEKAWNKLFTIELTKTFGSVHDFIPLKSLRNGKIVVGLELNEADLHVVLYDPKHGTVETL</sequence>
<dbReference type="SUPFAM" id="SSF81383">
    <property type="entry name" value="F-box domain"/>
    <property type="match status" value="1"/>
</dbReference>
<dbReference type="InterPro" id="IPR013187">
    <property type="entry name" value="F-box-assoc_dom_typ3"/>
</dbReference>
<feature type="domain" description="F-box" evidence="1">
    <location>
        <begin position="1"/>
        <end position="46"/>
    </location>
</feature>
<dbReference type="SMART" id="SM00256">
    <property type="entry name" value="FBOX"/>
    <property type="match status" value="1"/>
</dbReference>
<organism evidence="2 3">
    <name type="scientific">Papaver atlanticum</name>
    <dbReference type="NCBI Taxonomy" id="357466"/>
    <lineage>
        <taxon>Eukaryota</taxon>
        <taxon>Viridiplantae</taxon>
        <taxon>Streptophyta</taxon>
        <taxon>Embryophyta</taxon>
        <taxon>Tracheophyta</taxon>
        <taxon>Spermatophyta</taxon>
        <taxon>Magnoliopsida</taxon>
        <taxon>Ranunculales</taxon>
        <taxon>Papaveraceae</taxon>
        <taxon>Papaveroideae</taxon>
        <taxon>Papaver</taxon>
    </lineage>
</organism>
<accession>A0AAD4SM79</accession>
<dbReference type="AlphaFoldDB" id="A0AAD4SM79"/>
<dbReference type="InterPro" id="IPR036047">
    <property type="entry name" value="F-box-like_dom_sf"/>
</dbReference>
<protein>
    <recommendedName>
        <fullName evidence="1">F-box domain-containing protein</fullName>
    </recommendedName>
</protein>
<proteinExistence type="predicted"/>
<dbReference type="InterPro" id="IPR001810">
    <property type="entry name" value="F-box_dom"/>
</dbReference>
<dbReference type="EMBL" id="JAJJMB010009347">
    <property type="protein sequence ID" value="KAI3914251.1"/>
    <property type="molecule type" value="Genomic_DNA"/>
</dbReference>
<keyword evidence="3" id="KW-1185">Reference proteome</keyword>
<dbReference type="Pfam" id="PF08268">
    <property type="entry name" value="FBA_3"/>
    <property type="match status" value="1"/>
</dbReference>
<dbReference type="NCBIfam" id="TIGR01640">
    <property type="entry name" value="F_box_assoc_1"/>
    <property type="match status" value="1"/>
</dbReference>
<reference evidence="2" key="1">
    <citation type="submission" date="2022-04" db="EMBL/GenBank/DDBJ databases">
        <title>A functionally conserved STORR gene fusion in Papaver species that diverged 16.8 million years ago.</title>
        <authorList>
            <person name="Catania T."/>
        </authorList>
    </citation>
    <scope>NUCLEOTIDE SEQUENCE</scope>
    <source>
        <strain evidence="2">S-188037</strain>
    </source>
</reference>